<reference evidence="2 3" key="1">
    <citation type="submission" date="2024-04" db="EMBL/GenBank/DDBJ databases">
        <authorList>
            <consortium name="Genoscope - CEA"/>
            <person name="William W."/>
        </authorList>
    </citation>
    <scope>NUCLEOTIDE SEQUENCE [LARGE SCALE GENOMIC DNA]</scope>
</reference>
<feature type="region of interest" description="Disordered" evidence="1">
    <location>
        <begin position="1"/>
        <end position="86"/>
    </location>
</feature>
<gene>
    <name evidence="2" type="ORF">GSLYS_00017824001</name>
</gene>
<organism evidence="2 3">
    <name type="scientific">Lymnaea stagnalis</name>
    <name type="common">Great pond snail</name>
    <name type="synonym">Helix stagnalis</name>
    <dbReference type="NCBI Taxonomy" id="6523"/>
    <lineage>
        <taxon>Eukaryota</taxon>
        <taxon>Metazoa</taxon>
        <taxon>Spiralia</taxon>
        <taxon>Lophotrochozoa</taxon>
        <taxon>Mollusca</taxon>
        <taxon>Gastropoda</taxon>
        <taxon>Heterobranchia</taxon>
        <taxon>Euthyneura</taxon>
        <taxon>Panpulmonata</taxon>
        <taxon>Hygrophila</taxon>
        <taxon>Lymnaeoidea</taxon>
        <taxon>Lymnaeidae</taxon>
        <taxon>Lymnaea</taxon>
    </lineage>
</organism>
<evidence type="ECO:0000313" key="3">
    <source>
        <dbReference type="Proteomes" id="UP001497497"/>
    </source>
</evidence>
<sequence>MLDKRQDEQLPITNKALPDENTTQPKEEARDLTGNNFSSNGERPLEEKLGDLHLNKPIQFPVPVPHLKSGTKQRSRPHSPEPNKSSNAYARSLSAVYTNQQPDRGVHLVEDHLPGPSKRGSGGSPELPGPLLPYAKKGQVVYHSAMIQLSLTPEVDTFINSIDEENKLAIENRLSSIGQEILVLRRQRKKTQRFYSRLNKGTKVSKGDQHVSEQTMKELNEVTKKLAFLQLCRTHLEVDYDLFRHIR</sequence>
<feature type="compositionally biased region" description="Basic and acidic residues" evidence="1">
    <location>
        <begin position="104"/>
        <end position="113"/>
    </location>
</feature>
<evidence type="ECO:0000256" key="1">
    <source>
        <dbReference type="SAM" id="MobiDB-lite"/>
    </source>
</evidence>
<proteinExistence type="predicted"/>
<accession>A0AAV2IFH8</accession>
<dbReference type="AlphaFoldDB" id="A0AAV2IFH8"/>
<dbReference type="Proteomes" id="UP001497497">
    <property type="component" value="Unassembled WGS sequence"/>
</dbReference>
<feature type="compositionally biased region" description="Basic and acidic residues" evidence="1">
    <location>
        <begin position="43"/>
        <end position="54"/>
    </location>
</feature>
<protein>
    <submittedName>
        <fullName evidence="2">Uncharacterized protein</fullName>
    </submittedName>
</protein>
<feature type="region of interest" description="Disordered" evidence="1">
    <location>
        <begin position="100"/>
        <end position="131"/>
    </location>
</feature>
<keyword evidence="3" id="KW-1185">Reference proteome</keyword>
<comment type="caution">
    <text evidence="2">The sequence shown here is derived from an EMBL/GenBank/DDBJ whole genome shotgun (WGS) entry which is preliminary data.</text>
</comment>
<evidence type="ECO:0000313" key="2">
    <source>
        <dbReference type="EMBL" id="CAL1544311.1"/>
    </source>
</evidence>
<dbReference type="EMBL" id="CAXITT010000613">
    <property type="protein sequence ID" value="CAL1544311.1"/>
    <property type="molecule type" value="Genomic_DNA"/>
</dbReference>
<name>A0AAV2IFH8_LYMST</name>